<protein>
    <submittedName>
        <fullName evidence="1">Uncharacterized protein</fullName>
    </submittedName>
</protein>
<comment type="caution">
    <text evidence="1">The sequence shown here is derived from an EMBL/GenBank/DDBJ whole genome shotgun (WGS) entry which is preliminary data.</text>
</comment>
<keyword evidence="2" id="KW-1185">Reference proteome</keyword>
<gene>
    <name evidence="1" type="ORF">HNP76_002111</name>
</gene>
<name>A0A7W8LMT3_9SPIR</name>
<dbReference type="Proteomes" id="UP000518887">
    <property type="component" value="Unassembled WGS sequence"/>
</dbReference>
<organism evidence="1 2">
    <name type="scientific">Treponema ruminis</name>
    <dbReference type="NCBI Taxonomy" id="744515"/>
    <lineage>
        <taxon>Bacteria</taxon>
        <taxon>Pseudomonadati</taxon>
        <taxon>Spirochaetota</taxon>
        <taxon>Spirochaetia</taxon>
        <taxon>Spirochaetales</taxon>
        <taxon>Treponemataceae</taxon>
        <taxon>Treponema</taxon>
    </lineage>
</organism>
<dbReference type="EMBL" id="JACHFQ010000006">
    <property type="protein sequence ID" value="MBB5226730.1"/>
    <property type="molecule type" value="Genomic_DNA"/>
</dbReference>
<reference evidence="1 2" key="1">
    <citation type="submission" date="2020-08" db="EMBL/GenBank/DDBJ databases">
        <title>Genomic Encyclopedia of Type Strains, Phase IV (KMG-IV): sequencing the most valuable type-strain genomes for metagenomic binning, comparative biology and taxonomic classification.</title>
        <authorList>
            <person name="Goeker M."/>
        </authorList>
    </citation>
    <scope>NUCLEOTIDE SEQUENCE [LARGE SCALE GENOMIC DNA]</scope>
    <source>
        <strain evidence="1 2">DSM 103462</strain>
    </source>
</reference>
<evidence type="ECO:0000313" key="2">
    <source>
        <dbReference type="Proteomes" id="UP000518887"/>
    </source>
</evidence>
<sequence>MKEKEIYDHIATSLAEDYEAIYYINLENRKSFSYKYRIMVNGEPRHFQFSMLKASDNKHIILCEKDIEDEITAENLQRNV</sequence>
<accession>A0A7W8LMT3</accession>
<dbReference type="RefSeq" id="WP_184660256.1">
    <property type="nucleotide sequence ID" value="NZ_CP031518.1"/>
</dbReference>
<dbReference type="AlphaFoldDB" id="A0A7W8LMT3"/>
<proteinExistence type="predicted"/>
<evidence type="ECO:0000313" key="1">
    <source>
        <dbReference type="EMBL" id="MBB5226730.1"/>
    </source>
</evidence>